<reference evidence="1 2" key="1">
    <citation type="submission" date="2016-08" db="EMBL/GenBank/DDBJ databases">
        <title>Whole genome shotgun sequence of Pichia membranifaciens KS47-1.</title>
        <authorList>
            <person name="Konishi M."/>
            <person name="Ishida M."/>
            <person name="Arakawa T."/>
            <person name="Kato Y."/>
            <person name="Horiuchi J."/>
        </authorList>
    </citation>
    <scope>NUCLEOTIDE SEQUENCE [LARGE SCALE GENOMIC DNA]</scope>
    <source>
        <strain evidence="1 2">KS47-1</strain>
    </source>
</reference>
<proteinExistence type="predicted"/>
<dbReference type="PANTHER" id="PTHR28020">
    <property type="entry name" value="YAP1-BINDING PROTEIN 1-RELATED"/>
    <property type="match status" value="1"/>
</dbReference>
<organism evidence="1 2">
    <name type="scientific">Pichia membranifaciens</name>
    <dbReference type="NCBI Taxonomy" id="4926"/>
    <lineage>
        <taxon>Eukaryota</taxon>
        <taxon>Fungi</taxon>
        <taxon>Dikarya</taxon>
        <taxon>Ascomycota</taxon>
        <taxon>Saccharomycotina</taxon>
        <taxon>Pichiomycetes</taxon>
        <taxon>Pichiales</taxon>
        <taxon>Pichiaceae</taxon>
        <taxon>Pichia</taxon>
    </lineage>
</organism>
<dbReference type="Pfam" id="PF08568">
    <property type="entry name" value="Kinetochor_Ybp2"/>
    <property type="match status" value="1"/>
</dbReference>
<dbReference type="InterPro" id="IPR013877">
    <property type="entry name" value="YAP-bd/ALF4/Glomulin"/>
</dbReference>
<dbReference type="InterPro" id="IPR040347">
    <property type="entry name" value="YBP1/2"/>
</dbReference>
<keyword evidence="2" id="KW-1185">Reference proteome</keyword>
<protein>
    <submittedName>
        <fullName evidence="1">Uncharacterized protein</fullName>
    </submittedName>
</protein>
<accession>A0A1Q2YIS6</accession>
<dbReference type="EMBL" id="BDGI01000115">
    <property type="protein sequence ID" value="GAV29381.1"/>
    <property type="molecule type" value="Genomic_DNA"/>
</dbReference>
<gene>
    <name evidence="1" type="ORF">PMKS-002881</name>
</gene>
<dbReference type="GO" id="GO:0034599">
    <property type="term" value="P:cellular response to oxidative stress"/>
    <property type="evidence" value="ECO:0007669"/>
    <property type="project" value="InterPro"/>
</dbReference>
<dbReference type="AlphaFoldDB" id="A0A1Q2YIS6"/>
<sequence>MSDTEVESLNTVSPLTFKEIVTNIKDCATESAQTQDYIGFSTVLDLYLHDWNVYSVEERITLMELLCQILDDNKELLAEVAWDLPPLLLPFLDCDWPVRFALKDAVQVPLFWKAFNLLATHGNPKELLLTCCEQLGQLADPLEYAATIDEAEITEIETNMDDWYKTKYDDLSYMIQDYVSDWPNRCVVIKFHTLFQCIKFCVQRVKTLYPSKFLSMAVSSILNFFNSAELISGVISVQRSLYIFLRDYIPPEVPDDVLTNGENTPEELARIFDDECYLQRKLIRLLFDSIVDKMARDHHRVFIAKLLPKLGFPKVAPEELFFELINRLLSLSLSLDIDLSGSLAKEIKDAAFLFDGNDNKIETSEDILKLAVSSYNNTSFRSKVPKALPISTTSLGFLYMYAKYIENWKINLPEDITVLDLIKVQLKIFIPYVVNSKLTDMTSVGYFMVLTIIKIEKTKFIASKEEFGYIKVNLLIRTYLQNISSIICKSDSLIMTKLYSKFMKKFMQHLPEDISYSYILDTLNNCPFDENVLSTLTIFKNLISISKFDDEKLTADLNELSLDGKETLKKNSLPPPLPQRSDKVSKLSFIDFTKPRQDEFIDLINEWVAATFNSNEASLDVMKSNRLLSYLNFINSVKFEDKPKLLSVLNNIEKLAAEVESKTDSETEHSIPVIIDLIKFAVNKGNKIYGDGLNRT</sequence>
<evidence type="ECO:0000313" key="2">
    <source>
        <dbReference type="Proteomes" id="UP000186136"/>
    </source>
</evidence>
<evidence type="ECO:0000313" key="1">
    <source>
        <dbReference type="EMBL" id="GAV29381.1"/>
    </source>
</evidence>
<dbReference type="OrthoDB" id="5396786at2759"/>
<dbReference type="GO" id="GO:0005737">
    <property type="term" value="C:cytoplasm"/>
    <property type="evidence" value="ECO:0007669"/>
    <property type="project" value="TreeGrafter"/>
</dbReference>
<name>A0A1Q2YIS6_9ASCO</name>
<dbReference type="PANTHER" id="PTHR28020:SF1">
    <property type="entry name" value="YAP1-BINDING PROTEIN 1-RELATED"/>
    <property type="match status" value="1"/>
</dbReference>
<dbReference type="Proteomes" id="UP000186136">
    <property type="component" value="Unassembled WGS sequence"/>
</dbReference>
<comment type="caution">
    <text evidence="1">The sequence shown here is derived from an EMBL/GenBank/DDBJ whole genome shotgun (WGS) entry which is preliminary data.</text>
</comment>